<keyword evidence="2" id="KW-1185">Reference proteome</keyword>
<gene>
    <name evidence="1" type="ORF">M1O15_26975</name>
</gene>
<reference evidence="1 2" key="1">
    <citation type="submission" date="2022-04" db="EMBL/GenBank/DDBJ databases">
        <title>Streptomyces sp. nov. LCR6-01 isolated from Lichen of Dirinaria sp.</title>
        <authorList>
            <person name="Kanchanasin P."/>
            <person name="Tanasupawat S."/>
            <person name="Phongsopitanun W."/>
        </authorList>
    </citation>
    <scope>NUCLEOTIDE SEQUENCE [LARGE SCALE GENOMIC DNA]</scope>
    <source>
        <strain evidence="1 2">LCR6-01</strain>
    </source>
</reference>
<evidence type="ECO:0000313" key="2">
    <source>
        <dbReference type="Proteomes" id="UP001522868"/>
    </source>
</evidence>
<dbReference type="RefSeq" id="WP_248636793.1">
    <property type="nucleotide sequence ID" value="NZ_JALPTH010000033.1"/>
</dbReference>
<accession>A0ABT0II05</accession>
<sequence>MITSTPIAGWSWGEFGHDTDLTHEGFRRFHLALAVLDRRRLGTPQGGRVTVEITEAGSRGLLFEGDVPAPPLVSEGTDGAATLAAGIRNSLTASAIGSVKLRATCDGLVETATGFVPTEGMFRLTLRVSGAYFLVGLTTFSDAWMRYDLKGREQATVFAANRPRLAAALADISEALDVEIEPEDPTWFGVPTESGVENELDRHGQPQDVWGSFEIPYRNRVFHQTPEFRPGYAREAFGPVRYVPVAGERQVLGYLWSSDTDHAASFEPTEAADLDAHRAGLVWLERLRQAYERGLTPGAALTDMARYPFDPVAGRAIETEITEVETLQTLRTQAAGPPTHD</sequence>
<dbReference type="Proteomes" id="UP001522868">
    <property type="component" value="Unassembled WGS sequence"/>
</dbReference>
<evidence type="ECO:0000313" key="1">
    <source>
        <dbReference type="EMBL" id="MCK8680968.1"/>
    </source>
</evidence>
<dbReference type="EMBL" id="JALPTH010000033">
    <property type="protein sequence ID" value="MCK8680968.1"/>
    <property type="molecule type" value="Genomic_DNA"/>
</dbReference>
<protein>
    <submittedName>
        <fullName evidence="1">Uncharacterized protein</fullName>
    </submittedName>
</protein>
<comment type="caution">
    <text evidence="1">The sequence shown here is derived from an EMBL/GenBank/DDBJ whole genome shotgun (WGS) entry which is preliminary data.</text>
</comment>
<proteinExistence type="predicted"/>
<organism evidence="1 2">
    <name type="scientific">Streptomyces lichenis</name>
    <dbReference type="NCBI Taxonomy" id="2306967"/>
    <lineage>
        <taxon>Bacteria</taxon>
        <taxon>Bacillati</taxon>
        <taxon>Actinomycetota</taxon>
        <taxon>Actinomycetes</taxon>
        <taxon>Kitasatosporales</taxon>
        <taxon>Streptomycetaceae</taxon>
        <taxon>Streptomyces</taxon>
    </lineage>
</organism>
<name>A0ABT0II05_9ACTN</name>